<keyword evidence="2" id="KW-0433">Leucine-rich repeat</keyword>
<organism evidence="11 12">
    <name type="scientific">Caerostris darwini</name>
    <dbReference type="NCBI Taxonomy" id="1538125"/>
    <lineage>
        <taxon>Eukaryota</taxon>
        <taxon>Metazoa</taxon>
        <taxon>Ecdysozoa</taxon>
        <taxon>Arthropoda</taxon>
        <taxon>Chelicerata</taxon>
        <taxon>Arachnida</taxon>
        <taxon>Araneae</taxon>
        <taxon>Araneomorphae</taxon>
        <taxon>Entelegynae</taxon>
        <taxon>Araneoidea</taxon>
        <taxon>Araneidae</taxon>
        <taxon>Caerostris</taxon>
    </lineage>
</organism>
<feature type="region of interest" description="Disordered" evidence="9">
    <location>
        <begin position="223"/>
        <end position="259"/>
    </location>
</feature>
<keyword evidence="6" id="KW-0539">Nucleus</keyword>
<dbReference type="GO" id="GO:0030620">
    <property type="term" value="F:U2 snRNA binding"/>
    <property type="evidence" value="ECO:0007669"/>
    <property type="project" value="InterPro"/>
</dbReference>
<feature type="compositionally biased region" description="Acidic residues" evidence="9">
    <location>
        <begin position="243"/>
        <end position="252"/>
    </location>
</feature>
<comment type="subcellular location">
    <subcellularLocation>
        <location evidence="1">Nucleus</location>
    </subcellularLocation>
</comment>
<evidence type="ECO:0000256" key="2">
    <source>
        <dbReference type="ARBA" id="ARBA00022614"/>
    </source>
</evidence>
<evidence type="ECO:0000256" key="8">
    <source>
        <dbReference type="ARBA" id="ARBA00069881"/>
    </source>
</evidence>
<evidence type="ECO:0000256" key="7">
    <source>
        <dbReference type="ARBA" id="ARBA00024196"/>
    </source>
</evidence>
<dbReference type="GO" id="GO:0005686">
    <property type="term" value="C:U2 snRNP"/>
    <property type="evidence" value="ECO:0007669"/>
    <property type="project" value="TreeGrafter"/>
</dbReference>
<dbReference type="EMBL" id="BPLQ01014974">
    <property type="protein sequence ID" value="GIY84849.1"/>
    <property type="molecule type" value="Genomic_DNA"/>
</dbReference>
<protein>
    <recommendedName>
        <fullName evidence="8">Probable U2 small nuclear ribonucleoprotein A'</fullName>
    </recommendedName>
</protein>
<dbReference type="PANTHER" id="PTHR10552:SF6">
    <property type="entry name" value="U2 SMALL NUCLEAR RIBONUCLEOPROTEIN A"/>
    <property type="match status" value="1"/>
</dbReference>
<keyword evidence="3" id="KW-0747">Spliceosome</keyword>
<dbReference type="AlphaFoldDB" id="A0AAV4WRE0"/>
<dbReference type="FunFam" id="3.80.10.10:FF:000026">
    <property type="entry name" value="U2 small nuclear ribonucleoprotein A"/>
    <property type="match status" value="1"/>
</dbReference>
<evidence type="ECO:0000313" key="11">
    <source>
        <dbReference type="EMBL" id="GIY84849.1"/>
    </source>
</evidence>
<dbReference type="PANTHER" id="PTHR10552">
    <property type="entry name" value="U2 SMALL NUCLEAR RIBONUCLEOPROTEIN A"/>
    <property type="match status" value="1"/>
</dbReference>
<dbReference type="GO" id="GO:0000398">
    <property type="term" value="P:mRNA splicing, via spliceosome"/>
    <property type="evidence" value="ECO:0007669"/>
    <property type="project" value="InterPro"/>
</dbReference>
<dbReference type="SMART" id="SM00446">
    <property type="entry name" value="LRRcap"/>
    <property type="match status" value="1"/>
</dbReference>
<evidence type="ECO:0000256" key="5">
    <source>
        <dbReference type="ARBA" id="ARBA00023187"/>
    </source>
</evidence>
<dbReference type="Proteomes" id="UP001054837">
    <property type="component" value="Unassembled WGS sequence"/>
</dbReference>
<dbReference type="Gene3D" id="3.80.10.10">
    <property type="entry name" value="Ribonuclease Inhibitor"/>
    <property type="match status" value="1"/>
</dbReference>
<reference evidence="11 12" key="1">
    <citation type="submission" date="2021-06" db="EMBL/GenBank/DDBJ databases">
        <title>Caerostris darwini draft genome.</title>
        <authorList>
            <person name="Kono N."/>
            <person name="Arakawa K."/>
        </authorList>
    </citation>
    <scope>NUCLEOTIDE SEQUENCE [LARGE SCALE GENOMIC DNA]</scope>
</reference>
<keyword evidence="12" id="KW-1185">Reference proteome</keyword>
<evidence type="ECO:0000313" key="12">
    <source>
        <dbReference type="Proteomes" id="UP001054837"/>
    </source>
</evidence>
<dbReference type="PROSITE" id="PS51450">
    <property type="entry name" value="LRR"/>
    <property type="match status" value="1"/>
</dbReference>
<keyword evidence="5" id="KW-0508">mRNA splicing</keyword>
<dbReference type="InterPro" id="IPR003603">
    <property type="entry name" value="U2A'_phosphoprotein32A_C"/>
</dbReference>
<comment type="similarity">
    <text evidence="7">Belongs to the U2 small nuclear ribonucleoprotein A family.</text>
</comment>
<dbReference type="GO" id="GO:0005681">
    <property type="term" value="C:spliceosomal complex"/>
    <property type="evidence" value="ECO:0007669"/>
    <property type="project" value="UniProtKB-KW"/>
</dbReference>
<keyword evidence="11" id="KW-0687">Ribonucleoprotein</keyword>
<evidence type="ECO:0000256" key="4">
    <source>
        <dbReference type="ARBA" id="ARBA00022737"/>
    </source>
</evidence>
<accession>A0AAV4WRE0</accession>
<dbReference type="SUPFAM" id="SSF52058">
    <property type="entry name" value="L domain-like"/>
    <property type="match status" value="1"/>
</dbReference>
<dbReference type="InterPro" id="IPR032675">
    <property type="entry name" value="LRR_dom_sf"/>
</dbReference>
<evidence type="ECO:0000256" key="3">
    <source>
        <dbReference type="ARBA" id="ARBA00022728"/>
    </source>
</evidence>
<name>A0AAV4WRE0_9ARAC</name>
<feature type="domain" description="U2A'/phosphoprotein 32 family A C-terminal" evidence="10">
    <location>
        <begin position="128"/>
        <end position="146"/>
    </location>
</feature>
<evidence type="ECO:0000256" key="1">
    <source>
        <dbReference type="ARBA" id="ARBA00004123"/>
    </source>
</evidence>
<evidence type="ECO:0000256" key="9">
    <source>
        <dbReference type="SAM" id="MobiDB-lite"/>
    </source>
</evidence>
<evidence type="ECO:0000256" key="6">
    <source>
        <dbReference type="ARBA" id="ARBA00023242"/>
    </source>
</evidence>
<evidence type="ECO:0000259" key="10">
    <source>
        <dbReference type="SMART" id="SM00446"/>
    </source>
</evidence>
<feature type="region of interest" description="Disordered" evidence="9">
    <location>
        <begin position="176"/>
        <end position="206"/>
    </location>
</feature>
<gene>
    <name evidence="11" type="primary">Snrpa1</name>
    <name evidence="11" type="ORF">CDAR_208961</name>
</gene>
<comment type="caution">
    <text evidence="11">The sequence shown here is derived from an EMBL/GenBank/DDBJ whole genome shotgun (WGS) entry which is preliminary data.</text>
</comment>
<dbReference type="InterPro" id="IPR044640">
    <property type="entry name" value="RU2A"/>
</dbReference>
<proteinExistence type="inferred from homology"/>
<dbReference type="InterPro" id="IPR001611">
    <property type="entry name" value="Leu-rich_rpt"/>
</dbReference>
<sequence>MVKLTAELIQMSPQFINPVKDRQLNLRGYKIGQIENLGATLDQFDCIDFSDNDIRKLDGFPQLKRLQTIIINNNRVCRIGENLQECLPHLDTIILTNNHIQELGDIDPLSAVKTLTTLSLLKNPVTSKRHYRLYIIHKLPQLRLLDFRKIRMKEKEEASKLFKGKKGKKLEMEIGKRSRTFVPGGNVPGTSEEKSSGPTSADVEAIRDAIKNATTLEEVERLKQMLKSGQIPKKAGTSSQNKDDDDEEEMEVDNSANGE</sequence>
<dbReference type="Pfam" id="PF14580">
    <property type="entry name" value="LRR_9"/>
    <property type="match status" value="1"/>
</dbReference>
<keyword evidence="4" id="KW-0677">Repeat</keyword>
<keyword evidence="3" id="KW-0507">mRNA processing</keyword>